<keyword evidence="4" id="KW-0375">Hydrogen ion transport</keyword>
<sequence>MLRQTVHTSIAKEAKLELNEAKNSSKDIRVVCIGDKSRGALQRVYSKNFILTGNDIGRAPPTFADASVAAKAILDTGFEFEDRALYHRHYC</sequence>
<evidence type="ECO:0000313" key="10">
    <source>
        <dbReference type="WBParaSite" id="Hba_01888"/>
    </source>
</evidence>
<comment type="subcellular location">
    <subcellularLocation>
        <location evidence="1">Membrane</location>
        <topology evidence="1">Peripheral membrane protein</topology>
    </subcellularLocation>
</comment>
<dbReference type="Gene3D" id="3.40.1380.10">
    <property type="match status" value="1"/>
</dbReference>
<dbReference type="InterPro" id="IPR035968">
    <property type="entry name" value="ATP_synth_F1_ATPase_gsu"/>
</dbReference>
<evidence type="ECO:0000256" key="6">
    <source>
        <dbReference type="ARBA" id="ARBA00023136"/>
    </source>
</evidence>
<evidence type="ECO:0000256" key="8">
    <source>
        <dbReference type="ARBA" id="ARBA00023310"/>
    </source>
</evidence>
<comment type="similarity">
    <text evidence="2">Belongs to the ATPase gamma chain family.</text>
</comment>
<proteinExistence type="inferred from homology"/>
<accession>A0A1I7WB14</accession>
<name>A0A1I7WB14_HETBA</name>
<keyword evidence="8" id="KW-0066">ATP synthesis</keyword>
<reference evidence="10" key="1">
    <citation type="submission" date="2016-11" db="UniProtKB">
        <authorList>
            <consortium name="WormBaseParasite"/>
        </authorList>
    </citation>
    <scope>IDENTIFICATION</scope>
</reference>
<keyword evidence="6" id="KW-0472">Membrane</keyword>
<dbReference type="SUPFAM" id="SSF52943">
    <property type="entry name" value="ATP synthase (F1-ATPase), gamma subunit"/>
    <property type="match status" value="1"/>
</dbReference>
<dbReference type="Proteomes" id="UP000095283">
    <property type="component" value="Unplaced"/>
</dbReference>
<keyword evidence="7" id="KW-0139">CF(1)</keyword>
<dbReference type="AlphaFoldDB" id="A0A1I7WB14"/>
<organism evidence="9 10">
    <name type="scientific">Heterorhabditis bacteriophora</name>
    <name type="common">Entomopathogenic nematode worm</name>
    <dbReference type="NCBI Taxonomy" id="37862"/>
    <lineage>
        <taxon>Eukaryota</taxon>
        <taxon>Metazoa</taxon>
        <taxon>Ecdysozoa</taxon>
        <taxon>Nematoda</taxon>
        <taxon>Chromadorea</taxon>
        <taxon>Rhabditida</taxon>
        <taxon>Rhabditina</taxon>
        <taxon>Rhabditomorpha</taxon>
        <taxon>Strongyloidea</taxon>
        <taxon>Heterorhabditidae</taxon>
        <taxon>Heterorhabditis</taxon>
    </lineage>
</organism>
<dbReference type="WBParaSite" id="Hba_01888">
    <property type="protein sequence ID" value="Hba_01888"/>
    <property type="gene ID" value="Hba_01888"/>
</dbReference>
<evidence type="ECO:0000256" key="4">
    <source>
        <dbReference type="ARBA" id="ARBA00022781"/>
    </source>
</evidence>
<dbReference type="GO" id="GO:0046933">
    <property type="term" value="F:proton-transporting ATP synthase activity, rotational mechanism"/>
    <property type="evidence" value="ECO:0007669"/>
    <property type="project" value="InterPro"/>
</dbReference>
<evidence type="ECO:0000256" key="7">
    <source>
        <dbReference type="ARBA" id="ARBA00023196"/>
    </source>
</evidence>
<dbReference type="GO" id="GO:0045259">
    <property type="term" value="C:proton-transporting ATP synthase complex"/>
    <property type="evidence" value="ECO:0007669"/>
    <property type="project" value="UniProtKB-KW"/>
</dbReference>
<keyword evidence="9" id="KW-1185">Reference proteome</keyword>
<protein>
    <submittedName>
        <fullName evidence="10">ThiF domain-containing protein</fullName>
    </submittedName>
</protein>
<keyword evidence="5" id="KW-0406">Ion transport</keyword>
<evidence type="ECO:0000256" key="3">
    <source>
        <dbReference type="ARBA" id="ARBA00022448"/>
    </source>
</evidence>
<evidence type="ECO:0000256" key="1">
    <source>
        <dbReference type="ARBA" id="ARBA00004170"/>
    </source>
</evidence>
<evidence type="ECO:0000313" key="9">
    <source>
        <dbReference type="Proteomes" id="UP000095283"/>
    </source>
</evidence>
<evidence type="ECO:0000256" key="2">
    <source>
        <dbReference type="ARBA" id="ARBA00007681"/>
    </source>
</evidence>
<keyword evidence="3" id="KW-0813">Transport</keyword>
<evidence type="ECO:0000256" key="5">
    <source>
        <dbReference type="ARBA" id="ARBA00023065"/>
    </source>
</evidence>